<dbReference type="Pfam" id="PF19239">
    <property type="entry name" value="GIY_YIG_domain"/>
    <property type="match status" value="1"/>
</dbReference>
<evidence type="ECO:0000256" key="2">
    <source>
        <dbReference type="ARBA" id="ARBA00022827"/>
    </source>
</evidence>
<dbReference type="EMBL" id="CM000851">
    <property type="protein sequence ID" value="KRG99206.1"/>
    <property type="molecule type" value="Genomic_DNA"/>
</dbReference>
<keyword evidence="6" id="KW-1185">Reference proteome</keyword>
<protein>
    <recommendedName>
        <fullName evidence="3">Berberine/berberine-like domain-containing protein</fullName>
    </recommendedName>
</protein>
<dbReference type="InterPro" id="IPR012951">
    <property type="entry name" value="BBE"/>
</dbReference>
<dbReference type="Gramene" id="KRG99206">
    <property type="protein sequence ID" value="KRG99206"/>
    <property type="gene ID" value="GLYMA_18G129400"/>
</dbReference>
<reference evidence="5" key="2">
    <citation type="submission" date="2018-02" db="UniProtKB">
        <authorList>
            <consortium name="EnsemblPlants"/>
        </authorList>
    </citation>
    <scope>IDENTIFICATION</scope>
    <source>
        <strain evidence="5">Williams 82</strain>
    </source>
</reference>
<dbReference type="GO" id="GO:0050660">
    <property type="term" value="F:flavin adenine dinucleotide binding"/>
    <property type="evidence" value="ECO:0007669"/>
    <property type="project" value="InterPro"/>
</dbReference>
<reference evidence="4 5" key="1">
    <citation type="journal article" date="2010" name="Nature">
        <title>Genome sequence of the palaeopolyploid soybean.</title>
        <authorList>
            <person name="Schmutz J."/>
            <person name="Cannon S.B."/>
            <person name="Schlueter J."/>
            <person name="Ma J."/>
            <person name="Mitros T."/>
            <person name="Nelson W."/>
            <person name="Hyten D.L."/>
            <person name="Song Q."/>
            <person name="Thelen J.J."/>
            <person name="Cheng J."/>
            <person name="Xu D."/>
            <person name="Hellsten U."/>
            <person name="May G.D."/>
            <person name="Yu Y."/>
            <person name="Sakurai T."/>
            <person name="Umezawa T."/>
            <person name="Bhattacharyya M.K."/>
            <person name="Sandhu D."/>
            <person name="Valliyodan B."/>
            <person name="Lindquist E."/>
            <person name="Peto M."/>
            <person name="Grant D."/>
            <person name="Shu S."/>
            <person name="Goodstein D."/>
            <person name="Barry K."/>
            <person name="Futrell-Griggs M."/>
            <person name="Abernathy B."/>
            <person name="Du J."/>
            <person name="Tian Z."/>
            <person name="Zhu L."/>
            <person name="Gill N."/>
            <person name="Joshi T."/>
            <person name="Libault M."/>
            <person name="Sethuraman A."/>
            <person name="Zhang X.-C."/>
            <person name="Shinozaki K."/>
            <person name="Nguyen H.T."/>
            <person name="Wing R.A."/>
            <person name="Cregan P."/>
            <person name="Specht J."/>
            <person name="Grimwood J."/>
            <person name="Rokhsar D."/>
            <person name="Stacey G."/>
            <person name="Shoemaker R.C."/>
            <person name="Jackson S.A."/>
        </authorList>
    </citation>
    <scope>NUCLEOTIDE SEQUENCE [LARGE SCALE GENOMIC DNA]</scope>
    <source>
        <strain evidence="5">cv. Williams 82</strain>
        <tissue evidence="4">Callus</tissue>
    </source>
</reference>
<evidence type="ECO:0000256" key="1">
    <source>
        <dbReference type="ARBA" id="ARBA00022630"/>
    </source>
</evidence>
<organism evidence="5">
    <name type="scientific">Glycine max</name>
    <name type="common">Soybean</name>
    <name type="synonym">Glycine hispida</name>
    <dbReference type="NCBI Taxonomy" id="3847"/>
    <lineage>
        <taxon>Eukaryota</taxon>
        <taxon>Viridiplantae</taxon>
        <taxon>Streptophyta</taxon>
        <taxon>Embryophyta</taxon>
        <taxon>Tracheophyta</taxon>
        <taxon>Spermatophyta</taxon>
        <taxon>Magnoliopsida</taxon>
        <taxon>eudicotyledons</taxon>
        <taxon>Gunneridae</taxon>
        <taxon>Pentapetalae</taxon>
        <taxon>rosids</taxon>
        <taxon>fabids</taxon>
        <taxon>Fabales</taxon>
        <taxon>Fabaceae</taxon>
        <taxon>Papilionoideae</taxon>
        <taxon>50 kb inversion clade</taxon>
        <taxon>NPAAA clade</taxon>
        <taxon>indigoferoid/millettioid clade</taxon>
        <taxon>Phaseoleae</taxon>
        <taxon>Glycine</taxon>
        <taxon>Glycine subgen. Soja</taxon>
    </lineage>
</organism>
<dbReference type="PaxDb" id="3847-GLYMA18G17036.1"/>
<dbReference type="AlphaFoldDB" id="K7MRR4"/>
<keyword evidence="1" id="KW-0285">Flavoprotein</keyword>
<dbReference type="PANTHER" id="PTHR32448">
    <property type="entry name" value="OS08G0158400 PROTEIN"/>
    <property type="match status" value="1"/>
</dbReference>
<dbReference type="OMA" id="HIEWIRE"/>
<evidence type="ECO:0000313" key="4">
    <source>
        <dbReference type="EMBL" id="KRG99206.1"/>
    </source>
</evidence>
<dbReference type="eggNOG" id="ENOG502QVGN">
    <property type="taxonomic scope" value="Eukaryota"/>
</dbReference>
<dbReference type="InterPro" id="IPR016169">
    <property type="entry name" value="FAD-bd_PCMH_sub2"/>
</dbReference>
<dbReference type="Pfam" id="PF08031">
    <property type="entry name" value="BBE"/>
    <property type="match status" value="1"/>
</dbReference>
<accession>K7MRR4</accession>
<proteinExistence type="predicted"/>
<dbReference type="Proteomes" id="UP000008827">
    <property type="component" value="Chromosome 18"/>
</dbReference>
<dbReference type="GO" id="GO:0016491">
    <property type="term" value="F:oxidoreductase activity"/>
    <property type="evidence" value="ECO:0007669"/>
    <property type="project" value="InterPro"/>
</dbReference>
<dbReference type="SMR" id="K7MRR4"/>
<gene>
    <name evidence="4" type="ORF">GLYMA_18G129400</name>
</gene>
<dbReference type="InParanoid" id="K7MRR4"/>
<evidence type="ECO:0000313" key="5">
    <source>
        <dbReference type="EnsemblPlants" id="KRG99206"/>
    </source>
</evidence>
<evidence type="ECO:0000313" key="6">
    <source>
        <dbReference type="Proteomes" id="UP000008827"/>
    </source>
</evidence>
<dbReference type="EnsemblPlants" id="KRG99206">
    <property type="protein sequence ID" value="KRG99206"/>
    <property type="gene ID" value="GLYMA_18G129400"/>
</dbReference>
<keyword evidence="2" id="KW-0274">FAD</keyword>
<dbReference type="Gene3D" id="3.40.462.20">
    <property type="match status" value="1"/>
</dbReference>
<evidence type="ECO:0000259" key="3">
    <source>
        <dbReference type="Pfam" id="PF08031"/>
    </source>
</evidence>
<reference evidence="4" key="3">
    <citation type="submission" date="2018-07" db="EMBL/GenBank/DDBJ databases">
        <title>WGS assembly of Glycine max.</title>
        <authorList>
            <person name="Schmutz J."/>
            <person name="Cannon S."/>
            <person name="Schlueter J."/>
            <person name="Ma J."/>
            <person name="Mitros T."/>
            <person name="Nelson W."/>
            <person name="Hyten D."/>
            <person name="Song Q."/>
            <person name="Thelen J."/>
            <person name="Cheng J."/>
            <person name="Xu D."/>
            <person name="Hellsten U."/>
            <person name="May G."/>
            <person name="Yu Y."/>
            <person name="Sakurai T."/>
            <person name="Umezawa T."/>
            <person name="Bhattacharyya M."/>
            <person name="Sandhu D."/>
            <person name="Valliyodan B."/>
            <person name="Lindquist E."/>
            <person name="Peto M."/>
            <person name="Grant D."/>
            <person name="Shu S."/>
            <person name="Goodstein D."/>
            <person name="Barry K."/>
            <person name="Futrell-Griggs M."/>
            <person name="Abernathy B."/>
            <person name="Du J."/>
            <person name="Tian Z."/>
            <person name="Zhu L."/>
            <person name="Gill N."/>
            <person name="Joshi T."/>
            <person name="Libault M."/>
            <person name="Sethuraman A."/>
            <person name="Zhang X."/>
            <person name="Shinozaki K."/>
            <person name="Nguyen H."/>
            <person name="Wing R."/>
            <person name="Cregan P."/>
            <person name="Specht J."/>
            <person name="Grimwood J."/>
            <person name="Rokhsar D."/>
            <person name="Stacey G."/>
            <person name="Shoemaker R."/>
            <person name="Jackson S."/>
        </authorList>
    </citation>
    <scope>NUCLEOTIDE SEQUENCE</scope>
    <source>
        <tissue evidence="4">Callus</tissue>
    </source>
</reference>
<dbReference type="HOGENOM" id="CLU_018354_6_1_1"/>
<sequence length="404" mass="46331">MYAPNSCHFVSLVGYDMSLSNYTCTVLIICNHKIEGMHICILLNKKCKFFMSKQYFFVQQMQNKEDALQTETELLSTFDYAWNTRSNCEQENGKICGHTVTASFETTLRWAEKLANCPSFSNCDCFTVTKTLEQGGSKLLHRWQQVAPQIDENLFIRVIIQPGNGTVPGKRTVTTSYNALFLGGANRLLQVMKHGFPELGLTRKDCVETSWIKSVLYIAGYPDGTTPEVLLQGKSTTKAYFKAKSNFVREVITEKSLNALWKIFLQDDGPLMIWNSYGGKMSRIAESASPFPHRKGVLYKIQHVTGWLDGEKSMAKHTNWMRKFYFYMAPYVSKYPRETYVNYTDLDIGMNQKNNTSLLEASSWGYRYFKGNFNRLVKVKTKVDPSNFFRHEQSIPLLPTGKKE</sequence>
<name>K7MRR4_SOYBN</name>
<feature type="domain" description="Berberine/berberine-like" evidence="3">
    <location>
        <begin position="339"/>
        <end position="396"/>
    </location>
</feature>
<dbReference type="Gene3D" id="3.30.465.10">
    <property type="match status" value="1"/>
</dbReference>